<keyword evidence="1" id="KW-1133">Transmembrane helix</keyword>
<dbReference type="AlphaFoldDB" id="A0A382WCK0"/>
<keyword evidence="1" id="KW-0812">Transmembrane</keyword>
<feature type="transmembrane region" description="Helical" evidence="1">
    <location>
        <begin position="79"/>
        <end position="99"/>
    </location>
</feature>
<gene>
    <name evidence="2" type="ORF">METZ01_LOCUS409273</name>
</gene>
<dbReference type="InterPro" id="IPR052724">
    <property type="entry name" value="GT117_domain-containing"/>
</dbReference>
<evidence type="ECO:0000256" key="1">
    <source>
        <dbReference type="SAM" id="Phobius"/>
    </source>
</evidence>
<protein>
    <recommendedName>
        <fullName evidence="3">DUF2723 domain-containing protein</fullName>
    </recommendedName>
</protein>
<sequence>PWLITDLDGQLVGNRKLDGVDFFRYGFPLAFIFGLIGIVFHFTRDWKRALAVLSVFLATGIMVILYLNQYDPQPRERDYSYVGSFFAFSIWIGLGIAMIQEKIKDFFEDSNISSFISITISCFIFMLMPLTMLTANYKEHNRTGNYVAWDYGYNLLNSCDPKAILFTNGDNDTFPLWYLQEVEKIRTDVRVVNLSLLNTPWYIKQLINDDPKLNLNFCNRTLLDDIYNIEKDPLISTYAGYNLCAHKGMQFKQGEIDCELNFGESFITENGMDVLPRL</sequence>
<keyword evidence="1" id="KW-0472">Membrane</keyword>
<feature type="transmembrane region" description="Helical" evidence="1">
    <location>
        <begin position="111"/>
        <end position="133"/>
    </location>
</feature>
<accession>A0A382WCK0</accession>
<evidence type="ECO:0000313" key="2">
    <source>
        <dbReference type="EMBL" id="SVD56419.1"/>
    </source>
</evidence>
<dbReference type="EMBL" id="UINC01158727">
    <property type="protein sequence ID" value="SVD56419.1"/>
    <property type="molecule type" value="Genomic_DNA"/>
</dbReference>
<proteinExistence type="predicted"/>
<name>A0A382WCK0_9ZZZZ</name>
<feature type="transmembrane region" description="Helical" evidence="1">
    <location>
        <begin position="49"/>
        <end position="67"/>
    </location>
</feature>
<feature type="transmembrane region" description="Helical" evidence="1">
    <location>
        <begin position="22"/>
        <end position="42"/>
    </location>
</feature>
<reference evidence="2" key="1">
    <citation type="submission" date="2018-05" db="EMBL/GenBank/DDBJ databases">
        <authorList>
            <person name="Lanie J.A."/>
            <person name="Ng W.-L."/>
            <person name="Kazmierczak K.M."/>
            <person name="Andrzejewski T.M."/>
            <person name="Davidsen T.M."/>
            <person name="Wayne K.J."/>
            <person name="Tettelin H."/>
            <person name="Glass J.I."/>
            <person name="Rusch D."/>
            <person name="Podicherti R."/>
            <person name="Tsui H.-C.T."/>
            <person name="Winkler M.E."/>
        </authorList>
    </citation>
    <scope>NUCLEOTIDE SEQUENCE</scope>
</reference>
<evidence type="ECO:0008006" key="3">
    <source>
        <dbReference type="Google" id="ProtNLM"/>
    </source>
</evidence>
<organism evidence="2">
    <name type="scientific">marine metagenome</name>
    <dbReference type="NCBI Taxonomy" id="408172"/>
    <lineage>
        <taxon>unclassified sequences</taxon>
        <taxon>metagenomes</taxon>
        <taxon>ecological metagenomes</taxon>
    </lineage>
</organism>
<feature type="non-terminal residue" evidence="2">
    <location>
        <position position="1"/>
    </location>
</feature>
<dbReference type="PANTHER" id="PTHR16214">
    <property type="entry name" value="TRANSMEMBRANE PROTEIN 260"/>
    <property type="match status" value="1"/>
</dbReference>
<dbReference type="PANTHER" id="PTHR16214:SF3">
    <property type="entry name" value="TRANSMEMBRANE PROTEIN 260"/>
    <property type="match status" value="1"/>
</dbReference>
<feature type="non-terminal residue" evidence="2">
    <location>
        <position position="278"/>
    </location>
</feature>